<organism evidence="2 3">
    <name type="scientific">Methanohalobium evestigatum (strain ATCC BAA-1072 / DSM 3721 / NBRC 107634 / OCM 161 / Z-7303)</name>
    <dbReference type="NCBI Taxonomy" id="644295"/>
    <lineage>
        <taxon>Archaea</taxon>
        <taxon>Methanobacteriati</taxon>
        <taxon>Methanobacteriota</taxon>
        <taxon>Stenosarchaea group</taxon>
        <taxon>Methanomicrobia</taxon>
        <taxon>Methanosarcinales</taxon>
        <taxon>Methanosarcinaceae</taxon>
        <taxon>Methanohalobium</taxon>
    </lineage>
</organism>
<evidence type="ECO:0000313" key="3">
    <source>
        <dbReference type="Proteomes" id="UP000000391"/>
    </source>
</evidence>
<dbReference type="KEGG" id="mev:Metev_2044"/>
<feature type="transmembrane region" description="Helical" evidence="1">
    <location>
        <begin position="35"/>
        <end position="54"/>
    </location>
</feature>
<gene>
    <name evidence="2" type="ordered locus">Metev_2044</name>
</gene>
<keyword evidence="3" id="KW-1185">Reference proteome</keyword>
<keyword evidence="1" id="KW-0812">Transmembrane</keyword>
<dbReference type="HOGENOM" id="CLU_2930213_0_0_2"/>
<dbReference type="STRING" id="644295.Metev_2044"/>
<keyword evidence="1" id="KW-1133">Transmembrane helix</keyword>
<dbReference type="RefSeq" id="WP_013195438.1">
    <property type="nucleotide sequence ID" value="NC_014253.1"/>
</dbReference>
<evidence type="ECO:0000256" key="1">
    <source>
        <dbReference type="SAM" id="Phobius"/>
    </source>
</evidence>
<evidence type="ECO:0000313" key="2">
    <source>
        <dbReference type="EMBL" id="ADI74873.1"/>
    </source>
</evidence>
<dbReference type="EMBL" id="CP002069">
    <property type="protein sequence ID" value="ADI74873.1"/>
    <property type="molecule type" value="Genomic_DNA"/>
</dbReference>
<reference evidence="2 3" key="1">
    <citation type="submission" date="2010-06" db="EMBL/GenBank/DDBJ databases">
        <title>Complete sequence chromosome of Methanohalobium evestigatum Z-7303.</title>
        <authorList>
            <consortium name="US DOE Joint Genome Institute"/>
            <person name="Lucas S."/>
            <person name="Copeland A."/>
            <person name="Lapidus A."/>
            <person name="Cheng J.-F."/>
            <person name="Bruce D."/>
            <person name="Goodwin L."/>
            <person name="Pitluck S."/>
            <person name="Saunders E."/>
            <person name="Detter J.C."/>
            <person name="Han C."/>
            <person name="Tapia R."/>
            <person name="Land M."/>
            <person name="Hauser L."/>
            <person name="Kyrpides N."/>
            <person name="Mikhailova N."/>
            <person name="Sieprawska-Lupa M."/>
            <person name="Whitman W.B."/>
            <person name="Anderson I."/>
            <person name="Woyke T."/>
        </authorList>
    </citation>
    <scope>NUCLEOTIDE SEQUENCE [LARGE SCALE GENOMIC DNA]</scope>
    <source>
        <strain evidence="3">ATCC BAA-1072 / DSM 3721 / NBRC 107634 / OCM 161 / Z-7303</strain>
    </source>
</reference>
<accession>D7EBN1</accession>
<dbReference type="AlphaFoldDB" id="D7EBN1"/>
<sequence precursor="true">MNKKSFEILSAIGSVVILIISLVLVEETGLTPEGYIVSFLVFVLLSTVLGLKLVKVDYGE</sequence>
<protein>
    <submittedName>
        <fullName evidence="2">Uncharacterized protein</fullName>
    </submittedName>
</protein>
<dbReference type="GeneID" id="9347704"/>
<dbReference type="Proteomes" id="UP000000391">
    <property type="component" value="Chromosome"/>
</dbReference>
<keyword evidence="1" id="KW-0472">Membrane</keyword>
<proteinExistence type="predicted"/>
<name>D7EBN1_METEZ</name>